<organism evidence="2 3">
    <name type="scientific">Dibothriocephalus latus</name>
    <name type="common">Fish tapeworm</name>
    <name type="synonym">Diphyllobothrium latum</name>
    <dbReference type="NCBI Taxonomy" id="60516"/>
    <lineage>
        <taxon>Eukaryota</taxon>
        <taxon>Metazoa</taxon>
        <taxon>Spiralia</taxon>
        <taxon>Lophotrochozoa</taxon>
        <taxon>Platyhelminthes</taxon>
        <taxon>Cestoda</taxon>
        <taxon>Eucestoda</taxon>
        <taxon>Diphyllobothriidea</taxon>
        <taxon>Diphyllobothriidae</taxon>
        <taxon>Dibothriocephalus</taxon>
    </lineage>
</organism>
<gene>
    <name evidence="2" type="ORF">DILT_LOCUS2372</name>
</gene>
<feature type="compositionally biased region" description="Polar residues" evidence="1">
    <location>
        <begin position="340"/>
        <end position="352"/>
    </location>
</feature>
<proteinExistence type="predicted"/>
<dbReference type="SUPFAM" id="SSF52058">
    <property type="entry name" value="L domain-like"/>
    <property type="match status" value="1"/>
</dbReference>
<sequence length="366" mass="40988">MGGVLITHGKLIDFLCMISAIANLRRLAHFDVRANRISELPCCLTTLKELESLGISNNPLTFPPLSIASRGLPHILAFLSVRGEDTSPESPDSPFSGLAVTPKISVVVPRYSGSEEEEEEERMPPEQEMKEVPETKASPSPSVRPRHLASNWWRIPSSQSPQAPPEHPLRLPEYELHNGQKLKSARLFVDLKRYMQRPRMGPLGDRFLFPIHIQHHLCLLHRLKSPTPFNDHLAPDRLDSTLPFTKKQLGDDQERSQVLPIPATQPRVTRPAMYLPDEDSESDDSDDSESDLVSPPLHRPCPPKSRPHTQSRQEAEISSRSTVYRPPPTVNRRNGAANYGQAQAYDSPSDSIGNPRGRLPRARPLS</sequence>
<dbReference type="Gene3D" id="3.80.10.10">
    <property type="entry name" value="Ribonuclease Inhibitor"/>
    <property type="match status" value="1"/>
</dbReference>
<evidence type="ECO:0000256" key="1">
    <source>
        <dbReference type="SAM" id="MobiDB-lite"/>
    </source>
</evidence>
<protein>
    <submittedName>
        <fullName evidence="2">Uncharacterized protein</fullName>
    </submittedName>
</protein>
<evidence type="ECO:0000313" key="3">
    <source>
        <dbReference type="Proteomes" id="UP000281553"/>
    </source>
</evidence>
<feature type="region of interest" description="Disordered" evidence="1">
    <location>
        <begin position="110"/>
        <end position="145"/>
    </location>
</feature>
<dbReference type="Proteomes" id="UP000281553">
    <property type="component" value="Unassembled WGS sequence"/>
</dbReference>
<evidence type="ECO:0000313" key="2">
    <source>
        <dbReference type="EMBL" id="VDK71932.1"/>
    </source>
</evidence>
<reference evidence="2 3" key="1">
    <citation type="submission" date="2018-11" db="EMBL/GenBank/DDBJ databases">
        <authorList>
            <consortium name="Pathogen Informatics"/>
        </authorList>
    </citation>
    <scope>NUCLEOTIDE SEQUENCE [LARGE SCALE GENOMIC DNA]</scope>
</reference>
<keyword evidence="3" id="KW-1185">Reference proteome</keyword>
<feature type="region of interest" description="Disordered" evidence="1">
    <location>
        <begin position="232"/>
        <end position="366"/>
    </location>
</feature>
<dbReference type="EMBL" id="UYRU01042005">
    <property type="protein sequence ID" value="VDK71932.1"/>
    <property type="molecule type" value="Genomic_DNA"/>
</dbReference>
<name>A0A3P6S7T6_DIBLA</name>
<feature type="compositionally biased region" description="Basic and acidic residues" evidence="1">
    <location>
        <begin position="122"/>
        <end position="134"/>
    </location>
</feature>
<dbReference type="OrthoDB" id="6264746at2759"/>
<accession>A0A3P6S7T6</accession>
<dbReference type="InterPro" id="IPR032675">
    <property type="entry name" value="LRR_dom_sf"/>
</dbReference>
<dbReference type="AlphaFoldDB" id="A0A3P6S7T6"/>
<feature type="compositionally biased region" description="Acidic residues" evidence="1">
    <location>
        <begin position="276"/>
        <end position="290"/>
    </location>
</feature>